<keyword evidence="2" id="KW-1185">Reference proteome</keyword>
<dbReference type="Proteomes" id="UP001162480">
    <property type="component" value="Chromosome 6"/>
</dbReference>
<protein>
    <submittedName>
        <fullName evidence="1">Uncharacterized protein</fullName>
    </submittedName>
</protein>
<proteinExistence type="predicted"/>
<sequence length="79" mass="9357">MVGRGCITLKPIWIMNVGNWKTTKDQVQKSFECDEYYQIFTDKKIDIEKDHQELSLLGHLEFEDSNKLEKCRELIFNCA</sequence>
<evidence type="ECO:0000313" key="2">
    <source>
        <dbReference type="Proteomes" id="UP001162480"/>
    </source>
</evidence>
<gene>
    <name evidence="1" type="ORF">OCTVUL_1B000372</name>
</gene>
<organism evidence="1 2">
    <name type="scientific">Octopus vulgaris</name>
    <name type="common">Common octopus</name>
    <dbReference type="NCBI Taxonomy" id="6645"/>
    <lineage>
        <taxon>Eukaryota</taxon>
        <taxon>Metazoa</taxon>
        <taxon>Spiralia</taxon>
        <taxon>Lophotrochozoa</taxon>
        <taxon>Mollusca</taxon>
        <taxon>Cephalopoda</taxon>
        <taxon>Coleoidea</taxon>
        <taxon>Octopodiformes</taxon>
        <taxon>Octopoda</taxon>
        <taxon>Incirrata</taxon>
        <taxon>Octopodidae</taxon>
        <taxon>Octopus</taxon>
    </lineage>
</organism>
<name>A0AA36AY82_OCTVU</name>
<dbReference type="AlphaFoldDB" id="A0AA36AY82"/>
<dbReference type="EMBL" id="OX597819">
    <property type="protein sequence ID" value="CAI9724480.1"/>
    <property type="molecule type" value="Genomic_DNA"/>
</dbReference>
<accession>A0AA36AY82</accession>
<evidence type="ECO:0000313" key="1">
    <source>
        <dbReference type="EMBL" id="CAI9724480.1"/>
    </source>
</evidence>
<reference evidence="1" key="1">
    <citation type="submission" date="2023-08" db="EMBL/GenBank/DDBJ databases">
        <authorList>
            <person name="Alioto T."/>
            <person name="Alioto T."/>
            <person name="Gomez Garrido J."/>
        </authorList>
    </citation>
    <scope>NUCLEOTIDE SEQUENCE</scope>
</reference>